<keyword evidence="4" id="KW-1185">Reference proteome</keyword>
<dbReference type="InterPro" id="IPR036388">
    <property type="entry name" value="WH-like_DNA-bd_sf"/>
</dbReference>
<evidence type="ECO:0000259" key="2">
    <source>
        <dbReference type="PROSITE" id="PS50995"/>
    </source>
</evidence>
<sequence length="172" mass="18416">MLCNVEGVIATDLSQLGVDVLVAAARLTRLATRDISALPPAAMRLLGRLDELGPTRISDLAKADRCSQPAMSTLVQRQEENGLVRRETDPADSRASLISLTEAGGAELDRARHEAGDALAARLRQLPSTDLATLEAAVTVMHSILTQRAEGESKLHQSSRAARSNPMEDSPR</sequence>
<gene>
    <name evidence="3" type="ORF">GCM10009744_25360</name>
</gene>
<accession>A0ABN2F8N6</accession>
<organism evidence="3 4">
    <name type="scientific">Kribbella alba</name>
    <dbReference type="NCBI Taxonomy" id="190197"/>
    <lineage>
        <taxon>Bacteria</taxon>
        <taxon>Bacillati</taxon>
        <taxon>Actinomycetota</taxon>
        <taxon>Actinomycetes</taxon>
        <taxon>Propionibacteriales</taxon>
        <taxon>Kribbellaceae</taxon>
        <taxon>Kribbella</taxon>
    </lineage>
</organism>
<feature type="region of interest" description="Disordered" evidence="1">
    <location>
        <begin position="147"/>
        <end position="172"/>
    </location>
</feature>
<dbReference type="SUPFAM" id="SSF46785">
    <property type="entry name" value="Winged helix' DNA-binding domain"/>
    <property type="match status" value="1"/>
</dbReference>
<dbReference type="Pfam" id="PF01047">
    <property type="entry name" value="MarR"/>
    <property type="match status" value="1"/>
</dbReference>
<evidence type="ECO:0000313" key="4">
    <source>
        <dbReference type="Proteomes" id="UP001501319"/>
    </source>
</evidence>
<dbReference type="PROSITE" id="PS50995">
    <property type="entry name" value="HTH_MARR_2"/>
    <property type="match status" value="1"/>
</dbReference>
<dbReference type="PANTHER" id="PTHR39515:SF2">
    <property type="entry name" value="HTH-TYPE TRANSCRIPTIONAL REGULATOR RV0880"/>
    <property type="match status" value="1"/>
</dbReference>
<feature type="domain" description="HTH marR-type" evidence="2">
    <location>
        <begin position="6"/>
        <end position="143"/>
    </location>
</feature>
<dbReference type="Gene3D" id="1.10.10.10">
    <property type="entry name" value="Winged helix-like DNA-binding domain superfamily/Winged helix DNA-binding domain"/>
    <property type="match status" value="1"/>
</dbReference>
<dbReference type="InterPro" id="IPR036390">
    <property type="entry name" value="WH_DNA-bd_sf"/>
</dbReference>
<proteinExistence type="predicted"/>
<evidence type="ECO:0000256" key="1">
    <source>
        <dbReference type="SAM" id="MobiDB-lite"/>
    </source>
</evidence>
<dbReference type="Proteomes" id="UP001501319">
    <property type="component" value="Unassembled WGS sequence"/>
</dbReference>
<protein>
    <recommendedName>
        <fullName evidence="2">HTH marR-type domain-containing protein</fullName>
    </recommendedName>
</protein>
<dbReference type="InterPro" id="IPR052526">
    <property type="entry name" value="HTH-type_Bedaq_tolerance"/>
</dbReference>
<dbReference type="PANTHER" id="PTHR39515">
    <property type="entry name" value="CONSERVED PROTEIN"/>
    <property type="match status" value="1"/>
</dbReference>
<evidence type="ECO:0000313" key="3">
    <source>
        <dbReference type="EMBL" id="GAA1635407.1"/>
    </source>
</evidence>
<reference evidence="3 4" key="1">
    <citation type="journal article" date="2019" name="Int. J. Syst. Evol. Microbiol.">
        <title>The Global Catalogue of Microorganisms (GCM) 10K type strain sequencing project: providing services to taxonomists for standard genome sequencing and annotation.</title>
        <authorList>
            <consortium name="The Broad Institute Genomics Platform"/>
            <consortium name="The Broad Institute Genome Sequencing Center for Infectious Disease"/>
            <person name="Wu L."/>
            <person name="Ma J."/>
        </authorList>
    </citation>
    <scope>NUCLEOTIDE SEQUENCE [LARGE SCALE GENOMIC DNA]</scope>
    <source>
        <strain evidence="3 4">JCM 14306</strain>
    </source>
</reference>
<name>A0ABN2F8N6_9ACTN</name>
<comment type="caution">
    <text evidence="3">The sequence shown here is derived from an EMBL/GenBank/DDBJ whole genome shotgun (WGS) entry which is preliminary data.</text>
</comment>
<dbReference type="SMART" id="SM00347">
    <property type="entry name" value="HTH_MARR"/>
    <property type="match status" value="1"/>
</dbReference>
<dbReference type="InterPro" id="IPR000835">
    <property type="entry name" value="HTH_MarR-typ"/>
</dbReference>
<dbReference type="EMBL" id="BAAANE010000004">
    <property type="protein sequence ID" value="GAA1635407.1"/>
    <property type="molecule type" value="Genomic_DNA"/>
</dbReference>